<dbReference type="InterPro" id="IPR041088">
    <property type="entry name" value="RHH_8"/>
</dbReference>
<sequence>MQNVTRLPERQAEPEKITINLGHVDLGRIDLLVREGFYANRTDFIRTAIRNQLTNEGRSVAQTIDRYQLELGLFDITRADLEAMATAGEKLRLKVVGLARIAADVTPELAEATIGSLNVLGSLQASKAVKAALKDRTT</sequence>
<dbReference type="CDD" id="cd22231">
    <property type="entry name" value="RHH_NikR_HicB-like"/>
    <property type="match status" value="1"/>
</dbReference>
<dbReference type="InterPro" id="IPR013321">
    <property type="entry name" value="Arc_rbn_hlx_hlx"/>
</dbReference>
<dbReference type="Gene3D" id="1.10.1220.10">
    <property type="entry name" value="Met repressor-like"/>
    <property type="match status" value="1"/>
</dbReference>
<evidence type="ECO:0000313" key="2">
    <source>
        <dbReference type="Proteomes" id="UP001595721"/>
    </source>
</evidence>
<dbReference type="EMBL" id="JBHRXJ010000012">
    <property type="protein sequence ID" value="MFC3529492.1"/>
    <property type="molecule type" value="Genomic_DNA"/>
</dbReference>
<reference evidence="2" key="1">
    <citation type="journal article" date="2019" name="Int. J. Syst. Evol. Microbiol.">
        <title>The Global Catalogue of Microorganisms (GCM) 10K type strain sequencing project: providing services to taxonomists for standard genome sequencing and annotation.</title>
        <authorList>
            <consortium name="The Broad Institute Genomics Platform"/>
            <consortium name="The Broad Institute Genome Sequencing Center for Infectious Disease"/>
            <person name="Wu L."/>
            <person name="Ma J."/>
        </authorList>
    </citation>
    <scope>NUCLEOTIDE SEQUENCE [LARGE SCALE GENOMIC DNA]</scope>
    <source>
        <strain evidence="2">KCTC 42899</strain>
    </source>
</reference>
<gene>
    <name evidence="1" type="ORF">ACFOMH_15035</name>
</gene>
<dbReference type="RefSeq" id="WP_377745482.1">
    <property type="nucleotide sequence ID" value="NZ_JBHRXJ010000012.1"/>
</dbReference>
<proteinExistence type="predicted"/>
<evidence type="ECO:0000313" key="1">
    <source>
        <dbReference type="EMBL" id="MFC3529492.1"/>
    </source>
</evidence>
<dbReference type="PANTHER" id="PTHR36215:SF1">
    <property type="entry name" value="BLL4998 PROTEIN"/>
    <property type="match status" value="1"/>
</dbReference>
<name>A0ABV7R7Y7_9RHOB</name>
<comment type="caution">
    <text evidence="1">The sequence shown here is derived from an EMBL/GenBank/DDBJ whole genome shotgun (WGS) entry which is preliminary data.</text>
</comment>
<keyword evidence="2" id="KW-1185">Reference proteome</keyword>
<dbReference type="Proteomes" id="UP001595721">
    <property type="component" value="Unassembled WGS sequence"/>
</dbReference>
<dbReference type="PANTHER" id="PTHR36215">
    <property type="entry name" value="BLL4998 PROTEIN"/>
    <property type="match status" value="1"/>
</dbReference>
<accession>A0ABV7R7Y7</accession>
<dbReference type="Pfam" id="PF17723">
    <property type="entry name" value="RHH_8"/>
    <property type="match status" value="1"/>
</dbReference>
<protein>
    <submittedName>
        <fullName evidence="1">CopG family transcriptional regulator</fullName>
    </submittedName>
</protein>
<dbReference type="SUPFAM" id="SSF47598">
    <property type="entry name" value="Ribbon-helix-helix"/>
    <property type="match status" value="1"/>
</dbReference>
<organism evidence="1 2">
    <name type="scientific">Paracoccus mangrovi</name>
    <dbReference type="NCBI Taxonomy" id="1715645"/>
    <lineage>
        <taxon>Bacteria</taxon>
        <taxon>Pseudomonadati</taxon>
        <taxon>Pseudomonadota</taxon>
        <taxon>Alphaproteobacteria</taxon>
        <taxon>Rhodobacterales</taxon>
        <taxon>Paracoccaceae</taxon>
        <taxon>Paracoccus</taxon>
    </lineage>
</organism>
<dbReference type="InterPro" id="IPR010985">
    <property type="entry name" value="Ribbon_hlx_hlx"/>
</dbReference>